<keyword evidence="2" id="KW-0732">Signal</keyword>
<name>A0A1M6JS71_9FIRM</name>
<gene>
    <name evidence="3" type="ORF">SAMN05444373_106111</name>
</gene>
<evidence type="ECO:0000313" key="3">
    <source>
        <dbReference type="EMBL" id="SHJ49531.1"/>
    </source>
</evidence>
<keyword evidence="1" id="KW-0175">Coiled coil</keyword>
<sequence>MNGMRKAAAIIASIGICLVLASCGEEPNTGISAEIEGYKAQIASLEETVIKLKEEIAVKDSLIEELRQDERFVRDQVSRKQETESYYGELEKAISFMSGRQAYTQQGPLNGSYSVDRGLQTLDKIKSALESFSDMTALVKEGGLLTEEELNAIGNTDETIQNVEFHNMIIRIKGQMLEQNYIIKALDLRRALVLYELGRAERKELDARYEAFLNAREQYQKFVNSAFYRDIELYSAPFQY</sequence>
<dbReference type="AlphaFoldDB" id="A0A1M6JS71"/>
<evidence type="ECO:0000313" key="4">
    <source>
        <dbReference type="Proteomes" id="UP000324781"/>
    </source>
</evidence>
<accession>A0A1M6JS71</accession>
<keyword evidence="4" id="KW-1185">Reference proteome</keyword>
<feature type="coiled-coil region" evidence="1">
    <location>
        <begin position="28"/>
        <end position="83"/>
    </location>
</feature>
<dbReference type="EMBL" id="FQZP01000061">
    <property type="protein sequence ID" value="SHJ49531.1"/>
    <property type="molecule type" value="Genomic_DNA"/>
</dbReference>
<dbReference type="PROSITE" id="PS51257">
    <property type="entry name" value="PROKAR_LIPOPROTEIN"/>
    <property type="match status" value="1"/>
</dbReference>
<proteinExistence type="predicted"/>
<organism evidence="3 4">
    <name type="scientific">Thermoclostridium caenicola</name>
    <dbReference type="NCBI Taxonomy" id="659425"/>
    <lineage>
        <taxon>Bacteria</taxon>
        <taxon>Bacillati</taxon>
        <taxon>Bacillota</taxon>
        <taxon>Clostridia</taxon>
        <taxon>Eubacteriales</taxon>
        <taxon>Oscillospiraceae</taxon>
        <taxon>Thermoclostridium</taxon>
    </lineage>
</organism>
<feature type="signal peptide" evidence="2">
    <location>
        <begin position="1"/>
        <end position="21"/>
    </location>
</feature>
<protein>
    <recommendedName>
        <fullName evidence="5">Cell-wall binding lipoprotein</fullName>
    </recommendedName>
</protein>
<dbReference type="Proteomes" id="UP000324781">
    <property type="component" value="Unassembled WGS sequence"/>
</dbReference>
<evidence type="ECO:0008006" key="5">
    <source>
        <dbReference type="Google" id="ProtNLM"/>
    </source>
</evidence>
<evidence type="ECO:0000256" key="2">
    <source>
        <dbReference type="SAM" id="SignalP"/>
    </source>
</evidence>
<feature type="chain" id="PRO_5039669580" description="Cell-wall binding lipoprotein" evidence="2">
    <location>
        <begin position="22"/>
        <end position="240"/>
    </location>
</feature>
<evidence type="ECO:0000256" key="1">
    <source>
        <dbReference type="SAM" id="Coils"/>
    </source>
</evidence>
<reference evidence="3 4" key="1">
    <citation type="submission" date="2016-11" db="EMBL/GenBank/DDBJ databases">
        <authorList>
            <person name="Varghese N."/>
            <person name="Submissions S."/>
        </authorList>
    </citation>
    <scope>NUCLEOTIDE SEQUENCE [LARGE SCALE GENOMIC DNA]</scope>
    <source>
        <strain evidence="3 4">DSM 19027</strain>
    </source>
</reference>